<evidence type="ECO:0000313" key="1">
    <source>
        <dbReference type="EMBL" id="WVZ15947.1"/>
    </source>
</evidence>
<name>A0AAQ3S3B9_VIGMU</name>
<proteinExistence type="predicted"/>
<organism evidence="1 2">
    <name type="scientific">Vigna mungo</name>
    <name type="common">Black gram</name>
    <name type="synonym">Phaseolus mungo</name>
    <dbReference type="NCBI Taxonomy" id="3915"/>
    <lineage>
        <taxon>Eukaryota</taxon>
        <taxon>Viridiplantae</taxon>
        <taxon>Streptophyta</taxon>
        <taxon>Embryophyta</taxon>
        <taxon>Tracheophyta</taxon>
        <taxon>Spermatophyta</taxon>
        <taxon>Magnoliopsida</taxon>
        <taxon>eudicotyledons</taxon>
        <taxon>Gunneridae</taxon>
        <taxon>Pentapetalae</taxon>
        <taxon>rosids</taxon>
        <taxon>fabids</taxon>
        <taxon>Fabales</taxon>
        <taxon>Fabaceae</taxon>
        <taxon>Papilionoideae</taxon>
        <taxon>50 kb inversion clade</taxon>
        <taxon>NPAAA clade</taxon>
        <taxon>indigoferoid/millettioid clade</taxon>
        <taxon>Phaseoleae</taxon>
        <taxon>Vigna</taxon>
    </lineage>
</organism>
<keyword evidence="2" id="KW-1185">Reference proteome</keyword>
<accession>A0AAQ3S3B9</accession>
<dbReference type="AlphaFoldDB" id="A0AAQ3S3B9"/>
<sequence length="337" mass="37274">MSVPRPCGFLIKNKNIFHSGGCWMFQAPLLKLQLQLLFIPTKKETLMDAAAGAWVAVAEETFWTVRCFAERTACCWMMHLWTVEAAANTELLQAAGCIFLGPWRLDEEGCCVLSHSRVAAPSVHKQDVGPWCGWKEWPKLLGISSIVGSWFYCLLPSPPSKLLVEEICCIIHVLDHHDVQPFSICVWPLLMFLGGNLMKPDYRRRYRRSYLHQHNGGATKKLVFFGNAARAFDLKDLLRASAEVLGKGSGAGGRAGGGSEEVEGFSGLAFHSISPFSSSWSIINDDNDNEGGVGILHQNLTSTSSALHWLLRKLGAGLDDLLPSSTMVICEREERIL</sequence>
<dbReference type="Proteomes" id="UP001374535">
    <property type="component" value="Chromosome 4"/>
</dbReference>
<dbReference type="EMBL" id="CP144697">
    <property type="protein sequence ID" value="WVZ15947.1"/>
    <property type="molecule type" value="Genomic_DNA"/>
</dbReference>
<gene>
    <name evidence="1" type="ORF">V8G54_013513</name>
</gene>
<protein>
    <submittedName>
        <fullName evidence="1">Uncharacterized protein</fullName>
    </submittedName>
</protein>
<reference evidence="1 2" key="1">
    <citation type="journal article" date="2023" name="Life. Sci Alliance">
        <title>Evolutionary insights into 3D genome organization and epigenetic landscape of Vigna mungo.</title>
        <authorList>
            <person name="Junaid A."/>
            <person name="Singh B."/>
            <person name="Bhatia S."/>
        </authorList>
    </citation>
    <scope>NUCLEOTIDE SEQUENCE [LARGE SCALE GENOMIC DNA]</scope>
    <source>
        <strain evidence="1">Urdbean</strain>
    </source>
</reference>
<evidence type="ECO:0000313" key="2">
    <source>
        <dbReference type="Proteomes" id="UP001374535"/>
    </source>
</evidence>